<dbReference type="Proteomes" id="UP000638648">
    <property type="component" value="Unassembled WGS sequence"/>
</dbReference>
<dbReference type="InterPro" id="IPR043129">
    <property type="entry name" value="ATPase_NBD"/>
</dbReference>
<keyword evidence="2" id="KW-0418">Kinase</keyword>
<accession>A0A927RJB1</accession>
<sequence length="314" mass="32623">MSCLVFGVDVGGTKTQIRLVDAESGTVTADRTVSSSDWQASRVPEAAGWLAAQLRPLFQPGDEPLLTVVGAHGCETEEHCARLAAELQAALHSPVTVVNDAELLVPAAGLDDGIAVVAGTGSVVVGRHQDTGERLTAGGWGWVLGDEGSGSALVRDAARAVLARADEGLPPEHLEAALLRSFDVPDRVELAAVMSWNDGVETWGAHVPAVFEAADAGSSPAREVIRTGGSSLARLVVHLARRGANADAVVVAGGVITHQPRLKTAFEEELRSHFRDIPITLLEVPPVQGAVELARRAVVGGGTPADQVRSAARP</sequence>
<dbReference type="PANTHER" id="PTHR43190:SF3">
    <property type="entry name" value="N-ACETYL-D-GLUCOSAMINE KINASE"/>
    <property type="match status" value="1"/>
</dbReference>
<name>A0A927RJB1_9ACTN</name>
<protein>
    <submittedName>
        <fullName evidence="2">N-acetylglucosamine kinase-like BadF-type ATPase</fullName>
    </submittedName>
</protein>
<keyword evidence="2" id="KW-0808">Transferase</keyword>
<evidence type="ECO:0000313" key="2">
    <source>
        <dbReference type="EMBL" id="MBE1605448.1"/>
    </source>
</evidence>
<dbReference type="EMBL" id="JADBEM010000001">
    <property type="protein sequence ID" value="MBE1605448.1"/>
    <property type="molecule type" value="Genomic_DNA"/>
</dbReference>
<dbReference type="Gene3D" id="3.30.420.40">
    <property type="match status" value="2"/>
</dbReference>
<dbReference type="SUPFAM" id="SSF53067">
    <property type="entry name" value="Actin-like ATPase domain"/>
    <property type="match status" value="2"/>
</dbReference>
<dbReference type="PANTHER" id="PTHR43190">
    <property type="entry name" value="N-ACETYL-D-GLUCOSAMINE KINASE"/>
    <property type="match status" value="1"/>
</dbReference>
<feature type="domain" description="ATPase BadF/BadG/BcrA/BcrD type" evidence="1">
    <location>
        <begin position="7"/>
        <end position="293"/>
    </location>
</feature>
<proteinExistence type="predicted"/>
<dbReference type="AlphaFoldDB" id="A0A927RJB1"/>
<dbReference type="InterPro" id="IPR002731">
    <property type="entry name" value="ATPase_BadF"/>
</dbReference>
<dbReference type="RefSeq" id="WP_192749789.1">
    <property type="nucleotide sequence ID" value="NZ_BAABJL010000013.1"/>
</dbReference>
<dbReference type="InterPro" id="IPR052519">
    <property type="entry name" value="Euk-type_GlcNAc_Kinase"/>
</dbReference>
<organism evidence="2 3">
    <name type="scientific">Actinopolymorpha pittospori</name>
    <dbReference type="NCBI Taxonomy" id="648752"/>
    <lineage>
        <taxon>Bacteria</taxon>
        <taxon>Bacillati</taxon>
        <taxon>Actinomycetota</taxon>
        <taxon>Actinomycetes</taxon>
        <taxon>Propionibacteriales</taxon>
        <taxon>Actinopolymorphaceae</taxon>
        <taxon>Actinopolymorpha</taxon>
    </lineage>
</organism>
<evidence type="ECO:0000313" key="3">
    <source>
        <dbReference type="Proteomes" id="UP000638648"/>
    </source>
</evidence>
<dbReference type="Pfam" id="PF01869">
    <property type="entry name" value="BcrAD_BadFG"/>
    <property type="match status" value="1"/>
</dbReference>
<evidence type="ECO:0000259" key="1">
    <source>
        <dbReference type="Pfam" id="PF01869"/>
    </source>
</evidence>
<comment type="caution">
    <text evidence="2">The sequence shown here is derived from an EMBL/GenBank/DDBJ whole genome shotgun (WGS) entry which is preliminary data.</text>
</comment>
<reference evidence="2" key="1">
    <citation type="submission" date="2020-10" db="EMBL/GenBank/DDBJ databases">
        <title>Sequencing the genomes of 1000 actinobacteria strains.</title>
        <authorList>
            <person name="Klenk H.-P."/>
        </authorList>
    </citation>
    <scope>NUCLEOTIDE SEQUENCE</scope>
    <source>
        <strain evidence="2">DSM 45354</strain>
    </source>
</reference>
<gene>
    <name evidence="2" type="ORF">HEB94_002296</name>
</gene>
<keyword evidence="3" id="KW-1185">Reference proteome</keyword>
<dbReference type="CDD" id="cd24007">
    <property type="entry name" value="ASKHA_NBD_eukNAGK-like"/>
    <property type="match status" value="1"/>
</dbReference>
<dbReference type="GO" id="GO:0016301">
    <property type="term" value="F:kinase activity"/>
    <property type="evidence" value="ECO:0007669"/>
    <property type="project" value="UniProtKB-KW"/>
</dbReference>